<dbReference type="Pfam" id="PF13242">
    <property type="entry name" value="Hydrolase_like"/>
    <property type="match status" value="1"/>
</dbReference>
<dbReference type="EMBL" id="CP102173">
    <property type="protein sequence ID" value="UUP15114.1"/>
    <property type="molecule type" value="Genomic_DNA"/>
</dbReference>
<keyword evidence="3" id="KW-0479">Metal-binding</keyword>
<dbReference type="PANTHER" id="PTHR42891">
    <property type="entry name" value="D-GLYCERO-BETA-D-MANNO-HEPTOSE-1,7-BISPHOSPHATE 7-PHOSPHATASE"/>
    <property type="match status" value="1"/>
</dbReference>
<reference evidence="8 9" key="1">
    <citation type="submission" date="2022-08" db="EMBL/GenBank/DDBJ databases">
        <title>novel species in genus Aeromicrobium.</title>
        <authorList>
            <person name="Ye L."/>
        </authorList>
    </citation>
    <scope>NUCLEOTIDE SEQUENCE [LARGE SCALE GENOMIC DNA]</scope>
    <source>
        <strain evidence="9">zg-Y1379</strain>
    </source>
</reference>
<evidence type="ECO:0000256" key="7">
    <source>
        <dbReference type="PIRNR" id="PIRNR004682"/>
    </source>
</evidence>
<evidence type="ECO:0000256" key="1">
    <source>
        <dbReference type="ARBA" id="ARBA00004496"/>
    </source>
</evidence>
<dbReference type="InterPro" id="IPR036412">
    <property type="entry name" value="HAD-like_sf"/>
</dbReference>
<gene>
    <name evidence="8" type="ORF">NQV15_07330</name>
</gene>
<keyword evidence="2 7" id="KW-0963">Cytoplasm</keyword>
<dbReference type="NCBIfam" id="TIGR01662">
    <property type="entry name" value="HAD-SF-IIIA"/>
    <property type="match status" value="1"/>
</dbReference>
<dbReference type="NCBIfam" id="TIGR01656">
    <property type="entry name" value="Histidinol-ppas"/>
    <property type="match status" value="1"/>
</dbReference>
<evidence type="ECO:0000256" key="6">
    <source>
        <dbReference type="ARBA" id="ARBA00031828"/>
    </source>
</evidence>
<comment type="subcellular location">
    <subcellularLocation>
        <location evidence="1 7">Cytoplasm</location>
    </subcellularLocation>
</comment>
<accession>A0ABY5MD20</accession>
<dbReference type="Proteomes" id="UP001316184">
    <property type="component" value="Chromosome"/>
</dbReference>
<dbReference type="RefSeq" id="WP_232399166.1">
    <property type="nucleotide sequence ID" value="NZ_CP102173.1"/>
</dbReference>
<keyword evidence="4 7" id="KW-0378">Hydrolase</keyword>
<comment type="similarity">
    <text evidence="7">Belongs to the gmhB family.</text>
</comment>
<evidence type="ECO:0000256" key="5">
    <source>
        <dbReference type="ARBA" id="ARBA00023277"/>
    </source>
</evidence>
<dbReference type="GO" id="GO:0016787">
    <property type="term" value="F:hydrolase activity"/>
    <property type="evidence" value="ECO:0007669"/>
    <property type="project" value="UniProtKB-KW"/>
</dbReference>
<dbReference type="Gene3D" id="3.40.50.1000">
    <property type="entry name" value="HAD superfamily/HAD-like"/>
    <property type="match status" value="1"/>
</dbReference>
<dbReference type="InterPro" id="IPR006543">
    <property type="entry name" value="Histidinol-phos"/>
</dbReference>
<proteinExistence type="inferred from homology"/>
<keyword evidence="5 7" id="KW-0119">Carbohydrate metabolism</keyword>
<evidence type="ECO:0000256" key="3">
    <source>
        <dbReference type="ARBA" id="ARBA00022723"/>
    </source>
</evidence>
<dbReference type="InterPro" id="IPR006549">
    <property type="entry name" value="HAD-SF_hydro_IIIA"/>
</dbReference>
<sequence>MVLLDRDGTLNVRRTSHVHDVHDLELLPGVGEAVALAAALGRVVLVTNQQSVGRGDITSEGLDAVNAALVRQLSLTPGARVDAIYVCPHLAGTCDCRKPGTGLFLQALREAPDVLPAHCAVIGDQPSDVEPGLALGMLAFHVVHEAESAVATPAGAFRVGSALEAMTMLAGLPGWAS</sequence>
<dbReference type="InterPro" id="IPR004446">
    <property type="entry name" value="Heptose_bisP_phosphatase"/>
</dbReference>
<dbReference type="InterPro" id="IPR023214">
    <property type="entry name" value="HAD_sf"/>
</dbReference>
<organism evidence="8 9">
    <name type="scientific">Aeromicrobium wangtongii</name>
    <dbReference type="NCBI Taxonomy" id="2969247"/>
    <lineage>
        <taxon>Bacteria</taxon>
        <taxon>Bacillati</taxon>
        <taxon>Actinomycetota</taxon>
        <taxon>Actinomycetes</taxon>
        <taxon>Propionibacteriales</taxon>
        <taxon>Nocardioidaceae</taxon>
        <taxon>Aeromicrobium</taxon>
    </lineage>
</organism>
<dbReference type="EC" id="3.1.3.-" evidence="7"/>
<dbReference type="SUPFAM" id="SSF56784">
    <property type="entry name" value="HAD-like"/>
    <property type="match status" value="1"/>
</dbReference>
<evidence type="ECO:0000256" key="2">
    <source>
        <dbReference type="ARBA" id="ARBA00022490"/>
    </source>
</evidence>
<protein>
    <recommendedName>
        <fullName evidence="6 7">D,D-heptose 1,7-bisphosphate phosphatase</fullName>
        <ecNumber evidence="7">3.1.3.-</ecNumber>
    </recommendedName>
</protein>
<keyword evidence="9" id="KW-1185">Reference proteome</keyword>
<evidence type="ECO:0000313" key="8">
    <source>
        <dbReference type="EMBL" id="UUP15114.1"/>
    </source>
</evidence>
<evidence type="ECO:0000313" key="9">
    <source>
        <dbReference type="Proteomes" id="UP001316184"/>
    </source>
</evidence>
<dbReference type="PIRSF" id="PIRSF004682">
    <property type="entry name" value="GmhB"/>
    <property type="match status" value="1"/>
</dbReference>
<dbReference type="PANTHER" id="PTHR42891:SF1">
    <property type="entry name" value="D-GLYCERO-BETA-D-MANNO-HEPTOSE-1,7-BISPHOSPHATE 7-PHOSPHATASE"/>
    <property type="match status" value="1"/>
</dbReference>
<evidence type="ECO:0000256" key="4">
    <source>
        <dbReference type="ARBA" id="ARBA00022801"/>
    </source>
</evidence>
<name>A0ABY5MD20_9ACTN</name>